<dbReference type="Gene3D" id="2.40.128.20">
    <property type="match status" value="1"/>
</dbReference>
<name>A0A2V3IHF3_9FLOR</name>
<dbReference type="AlphaFoldDB" id="A0A2V3IHF3"/>
<gene>
    <name evidence="2" type="ORF">BWQ96_08727</name>
</gene>
<evidence type="ECO:0000313" key="2">
    <source>
        <dbReference type="EMBL" id="PXF41524.1"/>
    </source>
</evidence>
<dbReference type="InterPro" id="IPR012674">
    <property type="entry name" value="Calycin"/>
</dbReference>
<dbReference type="STRING" id="448386.A0A2V3IHF3"/>
<dbReference type="InterPro" id="IPR018536">
    <property type="entry name" value="CpcS/CpeS"/>
</dbReference>
<proteinExistence type="inferred from homology"/>
<dbReference type="CDD" id="cd19433">
    <property type="entry name" value="lipocalin_CpcS-CpeS"/>
    <property type="match status" value="1"/>
</dbReference>
<dbReference type="HAMAP" id="MF_01459">
    <property type="entry name" value="Chrphore_lyase_CpxS"/>
    <property type="match status" value="1"/>
</dbReference>
<keyword evidence="1 2" id="KW-0456">Lyase</keyword>
<accession>A0A2V3IHF3</accession>
<dbReference type="OrthoDB" id="5029at2759"/>
<organism evidence="2 3">
    <name type="scientific">Gracilariopsis chorda</name>
    <dbReference type="NCBI Taxonomy" id="448386"/>
    <lineage>
        <taxon>Eukaryota</taxon>
        <taxon>Rhodophyta</taxon>
        <taxon>Florideophyceae</taxon>
        <taxon>Rhodymeniophycidae</taxon>
        <taxon>Gracilariales</taxon>
        <taxon>Gracilariaceae</taxon>
        <taxon>Gracilariopsis</taxon>
    </lineage>
</organism>
<evidence type="ECO:0000256" key="1">
    <source>
        <dbReference type="ARBA" id="ARBA00023239"/>
    </source>
</evidence>
<protein>
    <submittedName>
        <fullName evidence="2">Chromophore lyase CpcS/CpeS 3</fullName>
    </submittedName>
</protein>
<dbReference type="EMBL" id="NBIV01000210">
    <property type="protein sequence ID" value="PXF41524.1"/>
    <property type="molecule type" value="Genomic_DNA"/>
</dbReference>
<keyword evidence="3" id="KW-1185">Reference proteome</keyword>
<dbReference type="Proteomes" id="UP000247409">
    <property type="component" value="Unassembled WGS sequence"/>
</dbReference>
<evidence type="ECO:0000313" key="3">
    <source>
        <dbReference type="Proteomes" id="UP000247409"/>
    </source>
</evidence>
<dbReference type="GO" id="GO:0016829">
    <property type="term" value="F:lyase activity"/>
    <property type="evidence" value="ECO:0007669"/>
    <property type="project" value="UniProtKB-KW"/>
</dbReference>
<reference evidence="2 3" key="1">
    <citation type="journal article" date="2018" name="Mol. Biol. Evol.">
        <title>Analysis of the draft genome of the red seaweed Gracilariopsis chorda provides insights into genome size evolution in Rhodophyta.</title>
        <authorList>
            <person name="Lee J."/>
            <person name="Yang E.C."/>
            <person name="Graf L."/>
            <person name="Yang J.H."/>
            <person name="Qiu H."/>
            <person name="Zel Zion U."/>
            <person name="Chan C.X."/>
            <person name="Stephens T.G."/>
            <person name="Weber A.P.M."/>
            <person name="Boo G.H."/>
            <person name="Boo S.M."/>
            <person name="Kim K.M."/>
            <person name="Shin Y."/>
            <person name="Jung M."/>
            <person name="Lee S.J."/>
            <person name="Yim H.S."/>
            <person name="Lee J.H."/>
            <person name="Bhattacharya D."/>
            <person name="Yoon H.S."/>
        </authorList>
    </citation>
    <scope>NUCLEOTIDE SEQUENCE [LARGE SCALE GENOMIC DNA]</scope>
    <source>
        <strain evidence="2 3">SKKU-2015</strain>
        <tissue evidence="2">Whole body</tissue>
    </source>
</reference>
<sequence length="230" mass="25080">MAFVTPVPVLHDARIQLGSRRHGTAGLAVTRQRRSARLNMVAETSSPVAFSTAGMTVEEFFERSSGLWRSQRSSHILAFAQFEAITSEISIESVSVSDERIKALAAQHDVPQGEIAIGIHMRWEGESDWDDDTEGPLSGETTLAVTKGSEKSGKLLRSSGYAESIPAVGEWHMTDGGVFVLETLYEAAAAEERIWFATKDLRIRVSQIRTSSGAGVVSASMSTEIRRLKL</sequence>
<dbReference type="Pfam" id="PF09367">
    <property type="entry name" value="CpeS"/>
    <property type="match status" value="1"/>
</dbReference>
<comment type="caution">
    <text evidence="2">The sequence shown here is derived from an EMBL/GenBank/DDBJ whole genome shotgun (WGS) entry which is preliminary data.</text>
</comment>